<dbReference type="KEGG" id="nvn:NVIE_023190"/>
<sequence length="38" mass="4010">MTADQELEKTIIYKCTECGLSNSVVKDNSATATTTDGA</sequence>
<evidence type="ECO:0000313" key="2">
    <source>
        <dbReference type="Proteomes" id="UP000027093"/>
    </source>
</evidence>
<organism evidence="1 2">
    <name type="scientific">Nitrososphaera viennensis EN76</name>
    <dbReference type="NCBI Taxonomy" id="926571"/>
    <lineage>
        <taxon>Archaea</taxon>
        <taxon>Nitrososphaerota</taxon>
        <taxon>Nitrososphaeria</taxon>
        <taxon>Nitrososphaerales</taxon>
        <taxon>Nitrososphaeraceae</taxon>
        <taxon>Nitrososphaera</taxon>
    </lineage>
</organism>
<dbReference type="EMBL" id="CP007536">
    <property type="protein sequence ID" value="AIC16579.1"/>
    <property type="molecule type" value="Genomic_DNA"/>
</dbReference>
<keyword evidence="2" id="KW-1185">Reference proteome</keyword>
<dbReference type="AlphaFoldDB" id="A0A060HJ24"/>
<proteinExistence type="predicted"/>
<evidence type="ECO:0000313" key="1">
    <source>
        <dbReference type="EMBL" id="AIC16579.1"/>
    </source>
</evidence>
<gene>
    <name evidence="1" type="ORF">NVIE_023190</name>
</gene>
<protein>
    <submittedName>
        <fullName evidence="1">Uncharacterized protein</fullName>
    </submittedName>
</protein>
<dbReference type="HOGENOM" id="CLU_3323109_0_0_2"/>
<dbReference type="Proteomes" id="UP000027093">
    <property type="component" value="Chromosome"/>
</dbReference>
<name>A0A060HJ24_9ARCH</name>
<accession>A0A060HJ24</accession>
<reference evidence="1 2" key="1">
    <citation type="journal article" date="2014" name="Int. J. Syst. Evol. Microbiol.">
        <title>Nitrososphaera viennensis gen. nov., sp. nov., an aerobic and mesophilic, ammonia-oxidizing archaeon from soil and a member of the archaeal phylum Thaumarchaeota.</title>
        <authorList>
            <person name="Stieglmeier M."/>
            <person name="Klingl A."/>
            <person name="Alves R.J."/>
            <person name="Rittmann S.K."/>
            <person name="Melcher M."/>
            <person name="Leisch N."/>
            <person name="Schleper C."/>
        </authorList>
    </citation>
    <scope>NUCLEOTIDE SEQUENCE [LARGE SCALE GENOMIC DNA]</scope>
    <source>
        <strain evidence="1">EN76</strain>
    </source>
</reference>